<keyword evidence="2" id="KW-1185">Reference proteome</keyword>
<gene>
    <name evidence="1" type="ORF">C7382_101108</name>
</gene>
<dbReference type="RefSeq" id="WP_116678450.1">
    <property type="nucleotide sequence ID" value="NZ_JBGYVJ010000102.1"/>
</dbReference>
<name>A0A2U1FSL6_9PORP</name>
<accession>A0A2U1FSL6</accession>
<dbReference type="Proteomes" id="UP000245462">
    <property type="component" value="Unassembled WGS sequence"/>
</dbReference>
<evidence type="ECO:0000313" key="1">
    <source>
        <dbReference type="EMBL" id="PVZ15177.1"/>
    </source>
</evidence>
<sequence length="104" mass="11290">MAALPPALAAHRLIIGNKCFSYPLLRQAADTDRYELNVFDHEGEATIFLSGTLLLLSADLPPQLPLATESIALPAMQALLDELQGAPTHLYLFATPNARPVLIR</sequence>
<dbReference type="GeneID" id="94549812"/>
<reference evidence="1 2" key="1">
    <citation type="submission" date="2018-04" db="EMBL/GenBank/DDBJ databases">
        <title>Genomic Encyclopedia of Type Strains, Phase IV (KMG-IV): sequencing the most valuable type-strain genomes for metagenomic binning, comparative biology and taxonomic classification.</title>
        <authorList>
            <person name="Goeker M."/>
        </authorList>
    </citation>
    <scope>NUCLEOTIDE SEQUENCE [LARGE SCALE GENOMIC DNA]</scope>
    <source>
        <strain evidence="1 2">DSM 28520</strain>
    </source>
</reference>
<evidence type="ECO:0000313" key="2">
    <source>
        <dbReference type="Proteomes" id="UP000245462"/>
    </source>
</evidence>
<organism evidence="1 2">
    <name type="scientific">Porphyromonas loveana</name>
    <dbReference type="NCBI Taxonomy" id="1884669"/>
    <lineage>
        <taxon>Bacteria</taxon>
        <taxon>Pseudomonadati</taxon>
        <taxon>Bacteroidota</taxon>
        <taxon>Bacteroidia</taxon>
        <taxon>Bacteroidales</taxon>
        <taxon>Porphyromonadaceae</taxon>
        <taxon>Porphyromonas</taxon>
    </lineage>
</organism>
<dbReference type="AlphaFoldDB" id="A0A2U1FSL6"/>
<protein>
    <submittedName>
        <fullName evidence="1">Uncharacterized protein</fullName>
    </submittedName>
</protein>
<dbReference type="EMBL" id="QEKY01000001">
    <property type="protein sequence ID" value="PVZ15177.1"/>
    <property type="molecule type" value="Genomic_DNA"/>
</dbReference>
<comment type="caution">
    <text evidence="1">The sequence shown here is derived from an EMBL/GenBank/DDBJ whole genome shotgun (WGS) entry which is preliminary data.</text>
</comment>
<proteinExistence type="predicted"/>